<protein>
    <submittedName>
        <fullName evidence="2">Uncharacterized protein</fullName>
    </submittedName>
</protein>
<dbReference type="Proteomes" id="UP000006729">
    <property type="component" value="Chromosome 12"/>
</dbReference>
<proteinExistence type="predicted"/>
<dbReference type="EMBL" id="CM009301">
    <property type="protein sequence ID" value="RQO98664.1"/>
    <property type="molecule type" value="Genomic_DNA"/>
</dbReference>
<name>A0A3N7HJ90_POPTR</name>
<gene>
    <name evidence="2" type="ORF">POPTR_012G124650</name>
</gene>
<keyword evidence="1" id="KW-0175">Coiled coil</keyword>
<organism evidence="2 3">
    <name type="scientific">Populus trichocarpa</name>
    <name type="common">Western balsam poplar</name>
    <name type="synonym">Populus balsamifera subsp. trichocarpa</name>
    <dbReference type="NCBI Taxonomy" id="3694"/>
    <lineage>
        <taxon>Eukaryota</taxon>
        <taxon>Viridiplantae</taxon>
        <taxon>Streptophyta</taxon>
        <taxon>Embryophyta</taxon>
        <taxon>Tracheophyta</taxon>
        <taxon>Spermatophyta</taxon>
        <taxon>Magnoliopsida</taxon>
        <taxon>eudicotyledons</taxon>
        <taxon>Gunneridae</taxon>
        <taxon>Pentapetalae</taxon>
        <taxon>rosids</taxon>
        <taxon>fabids</taxon>
        <taxon>Malpighiales</taxon>
        <taxon>Salicaceae</taxon>
        <taxon>Saliceae</taxon>
        <taxon>Populus</taxon>
    </lineage>
</organism>
<reference evidence="2 3" key="1">
    <citation type="journal article" date="2006" name="Science">
        <title>The genome of black cottonwood, Populus trichocarpa (Torr. &amp; Gray).</title>
        <authorList>
            <person name="Tuskan G.A."/>
            <person name="Difazio S."/>
            <person name="Jansson S."/>
            <person name="Bohlmann J."/>
            <person name="Grigoriev I."/>
            <person name="Hellsten U."/>
            <person name="Putnam N."/>
            <person name="Ralph S."/>
            <person name="Rombauts S."/>
            <person name="Salamov A."/>
            <person name="Schein J."/>
            <person name="Sterck L."/>
            <person name="Aerts A."/>
            <person name="Bhalerao R.R."/>
            <person name="Bhalerao R.P."/>
            <person name="Blaudez D."/>
            <person name="Boerjan W."/>
            <person name="Brun A."/>
            <person name="Brunner A."/>
            <person name="Busov V."/>
            <person name="Campbell M."/>
            <person name="Carlson J."/>
            <person name="Chalot M."/>
            <person name="Chapman J."/>
            <person name="Chen G.L."/>
            <person name="Cooper D."/>
            <person name="Coutinho P.M."/>
            <person name="Couturier J."/>
            <person name="Covert S."/>
            <person name="Cronk Q."/>
            <person name="Cunningham R."/>
            <person name="Davis J."/>
            <person name="Degroeve S."/>
            <person name="Dejardin A."/>
            <person name="Depamphilis C."/>
            <person name="Detter J."/>
            <person name="Dirks B."/>
            <person name="Dubchak I."/>
            <person name="Duplessis S."/>
            <person name="Ehlting J."/>
            <person name="Ellis B."/>
            <person name="Gendler K."/>
            <person name="Goodstein D."/>
            <person name="Gribskov M."/>
            <person name="Grimwood J."/>
            <person name="Groover A."/>
            <person name="Gunter L."/>
            <person name="Hamberger B."/>
            <person name="Heinze B."/>
            <person name="Helariutta Y."/>
            <person name="Henrissat B."/>
            <person name="Holligan D."/>
            <person name="Holt R."/>
            <person name="Huang W."/>
            <person name="Islam-Faridi N."/>
            <person name="Jones S."/>
            <person name="Jones-Rhoades M."/>
            <person name="Jorgensen R."/>
            <person name="Joshi C."/>
            <person name="Kangasjarvi J."/>
            <person name="Karlsson J."/>
            <person name="Kelleher C."/>
            <person name="Kirkpatrick R."/>
            <person name="Kirst M."/>
            <person name="Kohler A."/>
            <person name="Kalluri U."/>
            <person name="Larimer F."/>
            <person name="Leebens-Mack J."/>
            <person name="Leple J.C."/>
            <person name="Locascio P."/>
            <person name="Lou Y."/>
            <person name="Lucas S."/>
            <person name="Martin F."/>
            <person name="Montanini B."/>
            <person name="Napoli C."/>
            <person name="Nelson D.R."/>
            <person name="Nelson C."/>
            <person name="Nieminen K."/>
            <person name="Nilsson O."/>
            <person name="Pereda V."/>
            <person name="Peter G."/>
            <person name="Philippe R."/>
            <person name="Pilate G."/>
            <person name="Poliakov A."/>
            <person name="Razumovskaya J."/>
            <person name="Richardson P."/>
            <person name="Rinaldi C."/>
            <person name="Ritland K."/>
            <person name="Rouze P."/>
            <person name="Ryaboy D."/>
            <person name="Schmutz J."/>
            <person name="Schrader J."/>
            <person name="Segerman B."/>
            <person name="Shin H."/>
            <person name="Siddiqui A."/>
            <person name="Sterky F."/>
            <person name="Terry A."/>
            <person name="Tsai C.J."/>
            <person name="Uberbacher E."/>
            <person name="Unneberg P."/>
            <person name="Vahala J."/>
            <person name="Wall K."/>
            <person name="Wessler S."/>
            <person name="Yang G."/>
            <person name="Yin T."/>
            <person name="Douglas C."/>
            <person name="Marra M."/>
            <person name="Sandberg G."/>
            <person name="Van de Peer Y."/>
            <person name="Rokhsar D."/>
        </authorList>
    </citation>
    <scope>NUCLEOTIDE SEQUENCE [LARGE SCALE GENOMIC DNA]</scope>
    <source>
        <strain evidence="3">cv. Nisqually</strain>
    </source>
</reference>
<evidence type="ECO:0000313" key="3">
    <source>
        <dbReference type="Proteomes" id="UP000006729"/>
    </source>
</evidence>
<feature type="coiled-coil region" evidence="1">
    <location>
        <begin position="47"/>
        <end position="74"/>
    </location>
</feature>
<sequence>MIRWIKKKLGKIKVVEDHNDQKPVGEREVNGFEFQIRLEHELAMKDIRRLKHELAMKDEEMRHLKRQLDLREKEFATLRIAIQSACTNLGNAVTTAALKFKDKRPSKKGIEHVFTEEDLYVRIVAIMCSNHRAFTAYLLEEDGCHLHCQRGLLGAATIVEEELELAATFVEEELELAATIVDKRAGGAAMDAYK</sequence>
<accession>A0A3N7HJ90</accession>
<evidence type="ECO:0000256" key="1">
    <source>
        <dbReference type="SAM" id="Coils"/>
    </source>
</evidence>
<keyword evidence="3" id="KW-1185">Reference proteome</keyword>
<evidence type="ECO:0000313" key="2">
    <source>
        <dbReference type="EMBL" id="RQO98664.1"/>
    </source>
</evidence>
<dbReference type="InParanoid" id="A0A3N7HJ90"/>
<dbReference type="AlphaFoldDB" id="A0A3N7HJ90"/>